<proteinExistence type="predicted"/>
<dbReference type="EMBL" id="KK583327">
    <property type="protein sequence ID" value="KDO19999.1"/>
    <property type="molecule type" value="Genomic_DNA"/>
</dbReference>
<feature type="region of interest" description="Disordered" evidence="2">
    <location>
        <begin position="1"/>
        <end position="53"/>
    </location>
</feature>
<dbReference type="InterPro" id="IPR002110">
    <property type="entry name" value="Ankyrin_rpt"/>
</dbReference>
<dbReference type="PROSITE" id="PS50088">
    <property type="entry name" value="ANK_REPEAT"/>
    <property type="match status" value="1"/>
</dbReference>
<feature type="domain" description="WW" evidence="3">
    <location>
        <begin position="449"/>
        <end position="483"/>
    </location>
</feature>
<gene>
    <name evidence="4" type="ORF">SPRG_14579</name>
</gene>
<evidence type="ECO:0000256" key="2">
    <source>
        <dbReference type="SAM" id="MobiDB-lite"/>
    </source>
</evidence>
<dbReference type="STRING" id="695850.A0A067BNA9"/>
<dbReference type="Gene3D" id="1.25.40.20">
    <property type="entry name" value="Ankyrin repeat-containing domain"/>
    <property type="match status" value="2"/>
</dbReference>
<feature type="repeat" description="ANK" evidence="1">
    <location>
        <begin position="266"/>
        <end position="298"/>
    </location>
</feature>
<feature type="compositionally biased region" description="Basic and acidic residues" evidence="2">
    <location>
        <begin position="42"/>
        <end position="53"/>
    </location>
</feature>
<dbReference type="PROSITE" id="PS50020">
    <property type="entry name" value="WW_DOMAIN_2"/>
    <property type="match status" value="2"/>
</dbReference>
<dbReference type="PROSITE" id="PS50297">
    <property type="entry name" value="ANK_REP_REGION"/>
    <property type="match status" value="1"/>
</dbReference>
<dbReference type="Gene3D" id="2.20.70.10">
    <property type="match status" value="2"/>
</dbReference>
<evidence type="ECO:0000256" key="1">
    <source>
        <dbReference type="PROSITE-ProRule" id="PRU00023"/>
    </source>
</evidence>
<evidence type="ECO:0000259" key="3">
    <source>
        <dbReference type="PROSITE" id="PS50020"/>
    </source>
</evidence>
<evidence type="ECO:0000313" key="4">
    <source>
        <dbReference type="EMBL" id="KDO19999.1"/>
    </source>
</evidence>
<dbReference type="OMA" id="HVCCFFG"/>
<dbReference type="Pfam" id="PF00397">
    <property type="entry name" value="WW"/>
    <property type="match status" value="2"/>
</dbReference>
<dbReference type="PROSITE" id="PS01159">
    <property type="entry name" value="WW_DOMAIN_1"/>
    <property type="match status" value="1"/>
</dbReference>
<keyword evidence="1" id="KW-0040">ANK repeat</keyword>
<dbReference type="Pfam" id="PF00023">
    <property type="entry name" value="Ank"/>
    <property type="match status" value="1"/>
</dbReference>
<organism evidence="4 5">
    <name type="scientific">Saprolegnia parasitica (strain CBS 223.65)</name>
    <dbReference type="NCBI Taxonomy" id="695850"/>
    <lineage>
        <taxon>Eukaryota</taxon>
        <taxon>Sar</taxon>
        <taxon>Stramenopiles</taxon>
        <taxon>Oomycota</taxon>
        <taxon>Saprolegniomycetes</taxon>
        <taxon>Saprolegniales</taxon>
        <taxon>Saprolegniaceae</taxon>
        <taxon>Saprolegnia</taxon>
    </lineage>
</organism>
<dbReference type="RefSeq" id="XP_012209302.1">
    <property type="nucleotide sequence ID" value="XM_012353912.1"/>
</dbReference>
<dbReference type="GeneID" id="24136376"/>
<protein>
    <recommendedName>
        <fullName evidence="3">WW domain-containing protein</fullName>
    </recommendedName>
</protein>
<dbReference type="AlphaFoldDB" id="A0A067BNA9"/>
<dbReference type="Pfam" id="PF12796">
    <property type="entry name" value="Ank_2"/>
    <property type="match status" value="2"/>
</dbReference>
<feature type="domain" description="WW" evidence="3">
    <location>
        <begin position="350"/>
        <end position="378"/>
    </location>
</feature>
<dbReference type="SMART" id="SM00248">
    <property type="entry name" value="ANK"/>
    <property type="match status" value="6"/>
</dbReference>
<dbReference type="InterPro" id="IPR036770">
    <property type="entry name" value="Ankyrin_rpt-contain_sf"/>
</dbReference>
<dbReference type="OrthoDB" id="3246549at2759"/>
<keyword evidence="5" id="KW-1185">Reference proteome</keyword>
<dbReference type="SUPFAM" id="SSF51045">
    <property type="entry name" value="WW domain"/>
    <property type="match status" value="2"/>
</dbReference>
<dbReference type="CDD" id="cd00201">
    <property type="entry name" value="WW"/>
    <property type="match status" value="2"/>
</dbReference>
<sequence length="922" mass="101662">MSARPKRGSAPIKSHDISTKQLMDDALVDHDVSEDGADSDDSDAKKQRKDAQRMYRINSYSSLNKLNKKPVTPATPVDGSRKPVAVAMDEPCKKCLASKDMSSMHYAAYAGHLPCLQTLLATGNPPPTDKHKRTPLFYACAANQASCCAELLVQRPEWIDVPDAQLDSPVHVCCFFGWDACLEQLLDAGANPHVRNAKGFRPSHITKTPACLSILVSHGDDLLQGDKLGRTPLFVACTRDRVDCVEFLCSWDYQVHSWMLEQEDDRSDRPLHAAACNGSLGSLQVLLKYGADVYAKNVKGLTALDLAVTNQHEDCAALLRQNIHDTENAATWFAPSQSRHNVGPAPTTEWSECMDTDTGHLFYYNNSTGKCQWELPTDLRGRQSAVTTPIIAATHLATLPEATAATDAITTGEDTTTTTTVTNQTTAGEEDGGDYVWVKKKKTLIAVVASSQSEWCVVQDPGSKAIYYRNTKTGESQWEEPEAIQKLQHDVHAHTSQHAAELWNDLNKARDALAAKLEEERARQAALTQTAIGSFQASIQQRREEMKQKELKTLLPKSSFVKVKRKPPSLKGLKMSMHTIQDVPNEDGPEDIVSKTIDDDPILTLFVGSFVRPNGHLATCSNTNMTQPHKRSARSVQLEMTGVQRIYNCVFYYYLSLTDPVAAVGMTKSQFRTFLKDALLLPNAATKGPPPPLKLHTSDMIYAQSIMDDPSLAEAPSKKDALLTLPAFQAAMINVADRVVAQLDEKVEATIDDAGEWLCLEYILPLVRRLAGKMAETVKRFTDIEAQMTSAQGLLAANRSLFQLLHKFYSSDSRFKLMTFASLVAFTTDFDVTPTLCSVPSLFHVCEAINWMSGNAYTVVLSYDKFVQICRTLAVEYIKDGDDAKSKIAGLLTHLNAHRHNRATTLLTAPLVLPSAFIVDDS</sequence>
<evidence type="ECO:0000313" key="5">
    <source>
        <dbReference type="Proteomes" id="UP000030745"/>
    </source>
</evidence>
<dbReference type="SUPFAM" id="SSF48403">
    <property type="entry name" value="Ankyrin repeat"/>
    <property type="match status" value="1"/>
</dbReference>
<dbReference type="PANTHER" id="PTHR24118">
    <property type="entry name" value="POTE ANKYRIN DOMAIN"/>
    <property type="match status" value="1"/>
</dbReference>
<reference evidence="4 5" key="1">
    <citation type="journal article" date="2013" name="PLoS Genet.">
        <title>Distinctive expansion of potential virulence genes in the genome of the oomycete fish pathogen Saprolegnia parasitica.</title>
        <authorList>
            <person name="Jiang R.H."/>
            <person name="de Bruijn I."/>
            <person name="Haas B.J."/>
            <person name="Belmonte R."/>
            <person name="Lobach L."/>
            <person name="Christie J."/>
            <person name="van den Ackerveken G."/>
            <person name="Bottin A."/>
            <person name="Bulone V."/>
            <person name="Diaz-Moreno S.M."/>
            <person name="Dumas B."/>
            <person name="Fan L."/>
            <person name="Gaulin E."/>
            <person name="Govers F."/>
            <person name="Grenville-Briggs L.J."/>
            <person name="Horner N.R."/>
            <person name="Levin J.Z."/>
            <person name="Mammella M."/>
            <person name="Meijer H.J."/>
            <person name="Morris P."/>
            <person name="Nusbaum C."/>
            <person name="Oome S."/>
            <person name="Phillips A.J."/>
            <person name="van Rooyen D."/>
            <person name="Rzeszutek E."/>
            <person name="Saraiva M."/>
            <person name="Secombes C.J."/>
            <person name="Seidl M.F."/>
            <person name="Snel B."/>
            <person name="Stassen J.H."/>
            <person name="Sykes S."/>
            <person name="Tripathy S."/>
            <person name="van den Berg H."/>
            <person name="Vega-Arreguin J.C."/>
            <person name="Wawra S."/>
            <person name="Young S.K."/>
            <person name="Zeng Q."/>
            <person name="Dieguez-Uribeondo J."/>
            <person name="Russ C."/>
            <person name="Tyler B.M."/>
            <person name="van West P."/>
        </authorList>
    </citation>
    <scope>NUCLEOTIDE SEQUENCE [LARGE SCALE GENOMIC DNA]</scope>
    <source>
        <strain evidence="4 5">CBS 223.65</strain>
    </source>
</reference>
<name>A0A067BNA9_SAPPC</name>
<dbReference type="InterPro" id="IPR036020">
    <property type="entry name" value="WW_dom_sf"/>
</dbReference>
<dbReference type="KEGG" id="spar:SPRG_14579"/>
<dbReference type="VEuPathDB" id="FungiDB:SPRG_14579"/>
<dbReference type="SMART" id="SM00456">
    <property type="entry name" value="WW"/>
    <property type="match status" value="2"/>
</dbReference>
<accession>A0A067BNA9</accession>
<dbReference type="Proteomes" id="UP000030745">
    <property type="component" value="Unassembled WGS sequence"/>
</dbReference>
<dbReference type="PANTHER" id="PTHR24118:SF100">
    <property type="entry name" value="FYVE-TYPE DOMAIN-CONTAINING PROTEIN"/>
    <property type="match status" value="1"/>
</dbReference>
<dbReference type="InterPro" id="IPR001202">
    <property type="entry name" value="WW_dom"/>
</dbReference>